<evidence type="ECO:0000313" key="9">
    <source>
        <dbReference type="EMBL" id="PPQ94001.1"/>
    </source>
</evidence>
<evidence type="ECO:0000256" key="5">
    <source>
        <dbReference type="ARBA" id="ARBA00023163"/>
    </source>
</evidence>
<evidence type="ECO:0000256" key="8">
    <source>
        <dbReference type="RuleBase" id="RU364140"/>
    </source>
</evidence>
<protein>
    <recommendedName>
        <fullName evidence="3 8">Mediator of RNA polymerase II transcription subunit 17</fullName>
    </recommendedName>
    <alternativeName>
        <fullName evidence="7 8">Mediator complex subunit 17</fullName>
    </alternativeName>
</protein>
<comment type="caution">
    <text evidence="9">The sequence shown here is derived from an EMBL/GenBank/DDBJ whole genome shotgun (WGS) entry which is preliminary data.</text>
</comment>
<dbReference type="InterPro" id="IPR019313">
    <property type="entry name" value="Mediator_Med17"/>
</dbReference>
<dbReference type="GO" id="GO:0006357">
    <property type="term" value="P:regulation of transcription by RNA polymerase II"/>
    <property type="evidence" value="ECO:0007669"/>
    <property type="project" value="InterPro"/>
</dbReference>
<dbReference type="AlphaFoldDB" id="A0A409XTG7"/>
<organism evidence="9 10">
    <name type="scientific">Psilocybe cyanescens</name>
    <dbReference type="NCBI Taxonomy" id="93625"/>
    <lineage>
        <taxon>Eukaryota</taxon>
        <taxon>Fungi</taxon>
        <taxon>Dikarya</taxon>
        <taxon>Basidiomycota</taxon>
        <taxon>Agaricomycotina</taxon>
        <taxon>Agaricomycetes</taxon>
        <taxon>Agaricomycetidae</taxon>
        <taxon>Agaricales</taxon>
        <taxon>Agaricineae</taxon>
        <taxon>Strophariaceae</taxon>
        <taxon>Psilocybe</taxon>
    </lineage>
</organism>
<comment type="function">
    <text evidence="8">Component of the Mediator complex, a coactivator involved in the regulated transcription of nearly all RNA polymerase II-dependent genes. Mediator functions as a bridge to convey information from gene-specific regulatory proteins to the basal RNA polymerase II transcription machinery. Mediator is recruited to promoters by direct interactions with regulatory proteins and serves as a scaffold for the assembly of a functional preinitiation complex with RNA polymerase II and the general transcription factors.</text>
</comment>
<comment type="subunit">
    <text evidence="8">Component of the Mediator complex.</text>
</comment>
<dbReference type="Proteomes" id="UP000283269">
    <property type="component" value="Unassembled WGS sequence"/>
</dbReference>
<evidence type="ECO:0000256" key="4">
    <source>
        <dbReference type="ARBA" id="ARBA00023015"/>
    </source>
</evidence>
<evidence type="ECO:0000313" key="10">
    <source>
        <dbReference type="Proteomes" id="UP000283269"/>
    </source>
</evidence>
<keyword evidence="4 8" id="KW-0805">Transcription regulation</keyword>
<dbReference type="InParanoid" id="A0A409XTG7"/>
<dbReference type="OrthoDB" id="10251234at2759"/>
<gene>
    <name evidence="8" type="primary">MED17</name>
    <name evidence="9" type="ORF">CVT25_009849</name>
</gene>
<dbReference type="GO" id="GO:0016592">
    <property type="term" value="C:mediator complex"/>
    <property type="evidence" value="ECO:0007669"/>
    <property type="project" value="InterPro"/>
</dbReference>
<keyword evidence="6 8" id="KW-0539">Nucleus</keyword>
<name>A0A409XTG7_PSICY</name>
<dbReference type="PANTHER" id="PTHR13114:SF7">
    <property type="entry name" value="MEDIATOR OF RNA POLYMERASE II TRANSCRIPTION SUBUNIT 17"/>
    <property type="match status" value="1"/>
</dbReference>
<dbReference type="GO" id="GO:0003712">
    <property type="term" value="F:transcription coregulator activity"/>
    <property type="evidence" value="ECO:0007669"/>
    <property type="project" value="InterPro"/>
</dbReference>
<comment type="similarity">
    <text evidence="2 8">Belongs to the Mediator complex subunit 17 family.</text>
</comment>
<dbReference type="STRING" id="93625.A0A409XTG7"/>
<keyword evidence="10" id="KW-1185">Reference proteome</keyword>
<comment type="subcellular location">
    <subcellularLocation>
        <location evidence="1 8">Nucleus</location>
    </subcellularLocation>
</comment>
<keyword evidence="8" id="KW-0010">Activator</keyword>
<proteinExistence type="inferred from homology"/>
<dbReference type="GO" id="GO:0070847">
    <property type="term" value="C:core mediator complex"/>
    <property type="evidence" value="ECO:0007669"/>
    <property type="project" value="TreeGrafter"/>
</dbReference>
<dbReference type="EMBL" id="NHYD01000495">
    <property type="protein sequence ID" value="PPQ94001.1"/>
    <property type="molecule type" value="Genomic_DNA"/>
</dbReference>
<evidence type="ECO:0000256" key="1">
    <source>
        <dbReference type="ARBA" id="ARBA00004123"/>
    </source>
</evidence>
<accession>A0A409XTG7</accession>
<evidence type="ECO:0000256" key="6">
    <source>
        <dbReference type="ARBA" id="ARBA00023242"/>
    </source>
</evidence>
<keyword evidence="5 8" id="KW-0804">Transcription</keyword>
<sequence>MSHSAQDPEPSWKKLKLSFERPYTDDAGKRIPVLYDLTPEGERIYEQKETSPVKLETNIRRIFFERGPNFFQQRDGLVSESKVQSLKDVQSDEEDNGLKGSNSIAKMMTMEELHSMRSEIIPQLFVALGEMSHARDLLNAVLSGSPGDQASAEPSPSSLSATIVSKPPAIVSVQAFDCQLVIGSKDEALRKAAGLFKSAAESMERSRLAGEKYWVDALRIRRANWGLTPAPLPAGAPTGKGADKTSKDFMISYGLERSPLDFRLRAIARVPIVRNSAQDISLPFHQSTRLRISITVDYPLTTSCFFASPKPDGRAADPEIVLKSAQTEVIDQEIFSLLVKEAGNLPTASARVSERLIAIDAAQGLDLIFELVEYFLYIMISHKMINLGFALKVDTSLNTQASLSDSKGGENMCELIYHVLRVLLLRRHSVINPLNPSKGKDLNKPIAPLSPLLQPVIDILQYRVFCERVELELRRAVHALNAAGIPSSLSFTGIGESGKLLVSLLSERNNNKKEVGGEAVIRMDNWHTLWFTFVSPSTLTAHLPQATLTISSLPQLSQLLMDEIERCILRKICDIGRQICRDLGSIWFIDLNRCVGKWEGCVLNFQVYYGGDLTIGCSAFRLDATTRSQGDVQKYVSGQIPLLTWVEQIIHAPLRRS</sequence>
<evidence type="ECO:0000256" key="7">
    <source>
        <dbReference type="ARBA" id="ARBA00032014"/>
    </source>
</evidence>
<reference evidence="9 10" key="1">
    <citation type="journal article" date="2018" name="Evol. Lett.">
        <title>Horizontal gene cluster transfer increased hallucinogenic mushroom diversity.</title>
        <authorList>
            <person name="Reynolds H.T."/>
            <person name="Vijayakumar V."/>
            <person name="Gluck-Thaler E."/>
            <person name="Korotkin H.B."/>
            <person name="Matheny P.B."/>
            <person name="Slot J.C."/>
        </authorList>
    </citation>
    <scope>NUCLEOTIDE SEQUENCE [LARGE SCALE GENOMIC DNA]</scope>
    <source>
        <strain evidence="9 10">2631</strain>
    </source>
</reference>
<evidence type="ECO:0000256" key="3">
    <source>
        <dbReference type="ARBA" id="ARBA00019610"/>
    </source>
</evidence>
<evidence type="ECO:0000256" key="2">
    <source>
        <dbReference type="ARBA" id="ARBA00005635"/>
    </source>
</evidence>
<dbReference type="Pfam" id="PF10156">
    <property type="entry name" value="Med17"/>
    <property type="match status" value="1"/>
</dbReference>
<dbReference type="PANTHER" id="PTHR13114">
    <property type="entry name" value="MEDIATOR OF RNA POLYMERASE II TRANSCRIPTION SUBUNIT 17"/>
    <property type="match status" value="1"/>
</dbReference>